<keyword evidence="7" id="KW-1185">Reference proteome</keyword>
<sequence length="139" mass="14406">MPDTTDFGPALAAACLYAGLNALIAVWLSVRVVRLRRSRSLSLGDGGQPDAQRAIRAHGNFVEYAPLGLVLVTLTALTGAPPLAVHLLGLCLTAGRLCHAWHFVSANPTLTTRAAGMILTYAALALGGLGLVGHALTEL</sequence>
<dbReference type="STRING" id="356660.SAMN05444336_101684"/>
<feature type="transmembrane region" description="Helical" evidence="5">
    <location>
        <begin position="6"/>
        <end position="30"/>
    </location>
</feature>
<dbReference type="EMBL" id="FNMZ01000001">
    <property type="protein sequence ID" value="SDW31828.1"/>
    <property type="molecule type" value="Genomic_DNA"/>
</dbReference>
<gene>
    <name evidence="6" type="ORF">SAMN05444336_101684</name>
</gene>
<keyword evidence="4 5" id="KW-0472">Membrane</keyword>
<dbReference type="RefSeq" id="WP_092679700.1">
    <property type="nucleotide sequence ID" value="NZ_FNMZ01000001.1"/>
</dbReference>
<dbReference type="Gene3D" id="1.20.120.550">
    <property type="entry name" value="Membrane associated eicosanoid/glutathione metabolism-like domain"/>
    <property type="match status" value="1"/>
</dbReference>
<name>A0A1H2SJX9_9RHOB</name>
<evidence type="ECO:0000313" key="6">
    <source>
        <dbReference type="EMBL" id="SDW31828.1"/>
    </source>
</evidence>
<keyword evidence="2 5" id="KW-0812">Transmembrane</keyword>
<reference evidence="6 7" key="1">
    <citation type="submission" date="2016-10" db="EMBL/GenBank/DDBJ databases">
        <authorList>
            <person name="de Groot N.N."/>
        </authorList>
    </citation>
    <scope>NUCLEOTIDE SEQUENCE [LARGE SCALE GENOMIC DNA]</scope>
    <source>
        <strain evidence="6 7">DSM 17890</strain>
    </source>
</reference>
<feature type="transmembrane region" description="Helical" evidence="5">
    <location>
        <begin position="61"/>
        <end position="77"/>
    </location>
</feature>
<keyword evidence="3 5" id="KW-1133">Transmembrane helix</keyword>
<dbReference type="PANTHER" id="PTHR35814:SF1">
    <property type="entry name" value="GLUTATHIONE S-TRANSFERASE-RELATED"/>
    <property type="match status" value="1"/>
</dbReference>
<accession>A0A1H2SJX9</accession>
<evidence type="ECO:0000256" key="4">
    <source>
        <dbReference type="ARBA" id="ARBA00023136"/>
    </source>
</evidence>
<comment type="subcellular location">
    <subcellularLocation>
        <location evidence="1">Membrane</location>
    </subcellularLocation>
</comment>
<dbReference type="Pfam" id="PF01124">
    <property type="entry name" value="MAPEG"/>
    <property type="match status" value="1"/>
</dbReference>
<proteinExistence type="predicted"/>
<dbReference type="InterPro" id="IPR001129">
    <property type="entry name" value="Membr-assoc_MAPEG"/>
</dbReference>
<dbReference type="OrthoDB" id="7619858at2"/>
<evidence type="ECO:0000313" key="7">
    <source>
        <dbReference type="Proteomes" id="UP000199118"/>
    </source>
</evidence>
<dbReference type="Proteomes" id="UP000199118">
    <property type="component" value="Unassembled WGS sequence"/>
</dbReference>
<evidence type="ECO:0008006" key="8">
    <source>
        <dbReference type="Google" id="ProtNLM"/>
    </source>
</evidence>
<organism evidence="6 7">
    <name type="scientific">Albimonas donghaensis</name>
    <dbReference type="NCBI Taxonomy" id="356660"/>
    <lineage>
        <taxon>Bacteria</taxon>
        <taxon>Pseudomonadati</taxon>
        <taxon>Pseudomonadota</taxon>
        <taxon>Alphaproteobacteria</taxon>
        <taxon>Rhodobacterales</taxon>
        <taxon>Paracoccaceae</taxon>
        <taxon>Albimonas</taxon>
    </lineage>
</organism>
<dbReference type="SUPFAM" id="SSF161084">
    <property type="entry name" value="MAPEG domain-like"/>
    <property type="match status" value="1"/>
</dbReference>
<evidence type="ECO:0000256" key="5">
    <source>
        <dbReference type="SAM" id="Phobius"/>
    </source>
</evidence>
<evidence type="ECO:0000256" key="3">
    <source>
        <dbReference type="ARBA" id="ARBA00022989"/>
    </source>
</evidence>
<dbReference type="PANTHER" id="PTHR35814">
    <property type="match status" value="1"/>
</dbReference>
<dbReference type="InterPro" id="IPR023352">
    <property type="entry name" value="MAPEG-like_dom_sf"/>
</dbReference>
<dbReference type="AlphaFoldDB" id="A0A1H2SJX9"/>
<protein>
    <recommendedName>
        <fullName evidence="8">Glutathione S-transferase</fullName>
    </recommendedName>
</protein>
<feature type="transmembrane region" description="Helical" evidence="5">
    <location>
        <begin position="116"/>
        <end position="136"/>
    </location>
</feature>
<dbReference type="GO" id="GO:0016020">
    <property type="term" value="C:membrane"/>
    <property type="evidence" value="ECO:0007669"/>
    <property type="project" value="UniProtKB-SubCell"/>
</dbReference>
<evidence type="ECO:0000256" key="1">
    <source>
        <dbReference type="ARBA" id="ARBA00004370"/>
    </source>
</evidence>
<evidence type="ECO:0000256" key="2">
    <source>
        <dbReference type="ARBA" id="ARBA00022692"/>
    </source>
</evidence>